<reference evidence="1 2" key="1">
    <citation type="submission" date="2013-12" db="EMBL/GenBank/DDBJ databases">
        <authorList>
            <person name="Madinger N."/>
            <person name="Lenaerts A."/>
            <person name="Ordway D."/>
            <person name="DeGroote M.A."/>
            <person name="Parker T."/>
            <person name="Sizemore C."/>
            <person name="Tallon L.J."/>
            <person name="Sadzewicz L.K."/>
            <person name="Sengamalay N."/>
            <person name="Fraser C.M."/>
            <person name="Hine E."/>
            <person name="Shefchek K.A."/>
            <person name="Das S.P."/>
            <person name="Tettelin H."/>
        </authorList>
    </citation>
    <scope>NUCLEOTIDE SEQUENCE [LARGE SCALE GENOMIC DNA]</scope>
    <source>
        <strain evidence="1 2">21</strain>
    </source>
</reference>
<dbReference type="EMBL" id="JAOF01000001">
    <property type="protein sequence ID" value="EUA49221.1"/>
    <property type="molecule type" value="Genomic_DNA"/>
</dbReference>
<dbReference type="GO" id="GO:0003676">
    <property type="term" value="F:nucleic acid binding"/>
    <property type="evidence" value="ECO:0007669"/>
    <property type="project" value="InterPro"/>
</dbReference>
<gene>
    <name evidence="1" type="ORF">I543_0029</name>
</gene>
<dbReference type="Gene3D" id="3.40.1350.10">
    <property type="match status" value="1"/>
</dbReference>
<dbReference type="InterPro" id="IPR011856">
    <property type="entry name" value="tRNA_endonuc-like_dom_sf"/>
</dbReference>
<name>A0A829Q9L3_9MYCO</name>
<protein>
    <submittedName>
        <fullName evidence="1">Uncharacterized protein</fullName>
    </submittedName>
</protein>
<proteinExistence type="predicted"/>
<accession>A0A829Q9L3</accession>
<evidence type="ECO:0000313" key="2">
    <source>
        <dbReference type="Proteomes" id="UP000020103"/>
    </source>
</evidence>
<dbReference type="Proteomes" id="UP000020103">
    <property type="component" value="Unassembled WGS sequence"/>
</dbReference>
<organism evidence="1 2">
    <name type="scientific">Mycobacteroides abscessus 21</name>
    <dbReference type="NCBI Taxonomy" id="1299324"/>
    <lineage>
        <taxon>Bacteria</taxon>
        <taxon>Bacillati</taxon>
        <taxon>Actinomycetota</taxon>
        <taxon>Actinomycetes</taxon>
        <taxon>Mycobacteriales</taxon>
        <taxon>Mycobacteriaceae</taxon>
        <taxon>Mycobacteroides</taxon>
        <taxon>Mycobacteroides abscessus</taxon>
    </lineage>
</organism>
<evidence type="ECO:0000313" key="1">
    <source>
        <dbReference type="EMBL" id="EUA49221.1"/>
    </source>
</evidence>
<sequence length="355" mass="38714">MFALADSRASCTPMPVTPLADLGVLESSHLEKWVVDHPEVLGDDIVIVTTQYGKWSSDSGDLARERLDILGLDSSGQLVVVELKRSTDANVHLQALTYAALVAGFSKDTLADAHAEYLNRGLAEPVVSPTQAGERLHDHVDGTWDDDLLTVPRIVLIAEDFTAQTYTTVSWLSNLTANLAIEMHTVNVFVLDGQRPCVVFRRLFPAVDPSTRVLTPGIATAAATSVVTKIAEKQRRIRSTYLLHDSGDIAEGTEIVLDLHGYIDAQTAAQVDAWISADERRGRAVWVTNRERPLRWAAGTSETYTPTGLAKHIIYEACGRRPTAIPGADLWKWRGNTLAALATQDRPTVADSSPN</sequence>
<dbReference type="AlphaFoldDB" id="A0A829Q9L3"/>
<comment type="caution">
    <text evidence="1">The sequence shown here is derived from an EMBL/GenBank/DDBJ whole genome shotgun (WGS) entry which is preliminary data.</text>
</comment>